<gene>
    <name evidence="3" type="ORF">QE152_g40816</name>
</gene>
<feature type="domain" description="CCHC-type" evidence="2">
    <location>
        <begin position="241"/>
        <end position="256"/>
    </location>
</feature>
<evidence type="ECO:0000313" key="4">
    <source>
        <dbReference type="Proteomes" id="UP001458880"/>
    </source>
</evidence>
<keyword evidence="1" id="KW-0479">Metal-binding</keyword>
<dbReference type="PROSITE" id="PS50158">
    <property type="entry name" value="ZF_CCHC"/>
    <property type="match status" value="1"/>
</dbReference>
<dbReference type="AlphaFoldDB" id="A0AAW1HF63"/>
<dbReference type="GO" id="GO:0003676">
    <property type="term" value="F:nucleic acid binding"/>
    <property type="evidence" value="ECO:0007669"/>
    <property type="project" value="InterPro"/>
</dbReference>
<evidence type="ECO:0000259" key="2">
    <source>
        <dbReference type="PROSITE" id="PS50158"/>
    </source>
</evidence>
<keyword evidence="1" id="KW-0863">Zinc-finger</keyword>
<protein>
    <recommendedName>
        <fullName evidence="2">CCHC-type domain-containing protein</fullName>
    </recommendedName>
</protein>
<sequence length="307" mass="34400">MSTTSTQTDWEDVEVVRMQKNNEVRNNIRMAMAEDNGFQNIAKDGFNDIEEVYKVFRSPKDIYQHHLSGKLNIICLWKGADSCHINNANAKQPARGVHKQGTTQKLVVRSGTTKYADLLKTVKDKVDLDRVGVHVKTIRKTRHGDLMLEVSGDREKSGALKAIISKKVENKISLINNEITIHVLDINGVYTKVKSIRPTRGGDQIATVQASRVAGHALLNAGRIKIGWVGCRVRERVEVTRCYRCLEFGHLKKECKGQHRSNHCLSCNQLGHQPKHCVGAQFCPTCQSEGHRADSTQGELLSQQKAK</sequence>
<name>A0AAW1HF63_POPJA</name>
<evidence type="ECO:0000256" key="1">
    <source>
        <dbReference type="PROSITE-ProRule" id="PRU00047"/>
    </source>
</evidence>
<dbReference type="InterPro" id="IPR036875">
    <property type="entry name" value="Znf_CCHC_sf"/>
</dbReference>
<dbReference type="Gene3D" id="4.10.60.10">
    <property type="entry name" value="Zinc finger, CCHC-type"/>
    <property type="match status" value="1"/>
</dbReference>
<dbReference type="Proteomes" id="UP001458880">
    <property type="component" value="Unassembled WGS sequence"/>
</dbReference>
<organism evidence="3 4">
    <name type="scientific">Popillia japonica</name>
    <name type="common">Japanese beetle</name>
    <dbReference type="NCBI Taxonomy" id="7064"/>
    <lineage>
        <taxon>Eukaryota</taxon>
        <taxon>Metazoa</taxon>
        <taxon>Ecdysozoa</taxon>
        <taxon>Arthropoda</taxon>
        <taxon>Hexapoda</taxon>
        <taxon>Insecta</taxon>
        <taxon>Pterygota</taxon>
        <taxon>Neoptera</taxon>
        <taxon>Endopterygota</taxon>
        <taxon>Coleoptera</taxon>
        <taxon>Polyphaga</taxon>
        <taxon>Scarabaeiformia</taxon>
        <taxon>Scarabaeidae</taxon>
        <taxon>Rutelinae</taxon>
        <taxon>Popillia</taxon>
    </lineage>
</organism>
<proteinExistence type="predicted"/>
<dbReference type="SMART" id="SM00343">
    <property type="entry name" value="ZnF_C2HC"/>
    <property type="match status" value="2"/>
</dbReference>
<dbReference type="GO" id="GO:0008270">
    <property type="term" value="F:zinc ion binding"/>
    <property type="evidence" value="ECO:0007669"/>
    <property type="project" value="UniProtKB-KW"/>
</dbReference>
<dbReference type="SUPFAM" id="SSF57756">
    <property type="entry name" value="Retrovirus zinc finger-like domains"/>
    <property type="match status" value="1"/>
</dbReference>
<evidence type="ECO:0000313" key="3">
    <source>
        <dbReference type="EMBL" id="KAK9674841.1"/>
    </source>
</evidence>
<comment type="caution">
    <text evidence="3">The sequence shown here is derived from an EMBL/GenBank/DDBJ whole genome shotgun (WGS) entry which is preliminary data.</text>
</comment>
<feature type="non-terminal residue" evidence="3">
    <location>
        <position position="307"/>
    </location>
</feature>
<reference evidence="3 4" key="1">
    <citation type="journal article" date="2024" name="BMC Genomics">
        <title>De novo assembly and annotation of Popillia japonica's genome with initial clues to its potential as an invasive pest.</title>
        <authorList>
            <person name="Cucini C."/>
            <person name="Boschi S."/>
            <person name="Funari R."/>
            <person name="Cardaioli E."/>
            <person name="Iannotti N."/>
            <person name="Marturano G."/>
            <person name="Paoli F."/>
            <person name="Bruttini M."/>
            <person name="Carapelli A."/>
            <person name="Frati F."/>
            <person name="Nardi F."/>
        </authorList>
    </citation>
    <scope>NUCLEOTIDE SEQUENCE [LARGE SCALE GENOMIC DNA]</scope>
    <source>
        <strain evidence="3">DMR45628</strain>
    </source>
</reference>
<dbReference type="InterPro" id="IPR001878">
    <property type="entry name" value="Znf_CCHC"/>
</dbReference>
<keyword evidence="4" id="KW-1185">Reference proteome</keyword>
<keyword evidence="1" id="KW-0862">Zinc</keyword>
<dbReference type="EMBL" id="JASPKY010001471">
    <property type="protein sequence ID" value="KAK9674841.1"/>
    <property type="molecule type" value="Genomic_DNA"/>
</dbReference>
<accession>A0AAW1HF63</accession>